<comment type="caution">
    <text evidence="14">The sequence shown here is derived from an EMBL/GenBank/DDBJ whole genome shotgun (WGS) entry which is preliminary data.</text>
</comment>
<dbReference type="RefSeq" id="WP_203539277.1">
    <property type="nucleotide sequence ID" value="NZ_JAESND010000008.1"/>
</dbReference>
<dbReference type="PANTHER" id="PTHR38674:SF1">
    <property type="entry name" value="ALKANE 1-MONOOXYGENASE 1"/>
    <property type="match status" value="1"/>
</dbReference>
<evidence type="ECO:0000313" key="15">
    <source>
        <dbReference type="Proteomes" id="UP000809431"/>
    </source>
</evidence>
<keyword evidence="5 12" id="KW-0812">Transmembrane</keyword>
<evidence type="ECO:0000256" key="4">
    <source>
        <dbReference type="ARBA" id="ARBA00022519"/>
    </source>
</evidence>
<dbReference type="InterPro" id="IPR016516">
    <property type="entry name" value="UCP07580"/>
</dbReference>
<protein>
    <submittedName>
        <fullName evidence="14">Metal-dependent hydrolase</fullName>
    </submittedName>
</protein>
<keyword evidence="4" id="KW-0997">Cell inner membrane</keyword>
<feature type="transmembrane region" description="Helical" evidence="12">
    <location>
        <begin position="576"/>
        <end position="596"/>
    </location>
</feature>
<evidence type="ECO:0000256" key="2">
    <source>
        <dbReference type="ARBA" id="ARBA00010823"/>
    </source>
</evidence>
<reference evidence="14 15" key="1">
    <citation type="submission" date="2021-01" db="EMBL/GenBank/DDBJ databases">
        <title>Draft Genome Sequence and Polyhydroxyalkanoate Biosynthetic Potential of Jeongeupia naejangsanensis Type Strain DSM 24253.</title>
        <authorList>
            <person name="Turrini P."/>
            <person name="Artuso I."/>
            <person name="Lugli G.A."/>
            <person name="Frangipani E."/>
            <person name="Ventura M."/>
            <person name="Visca P."/>
        </authorList>
    </citation>
    <scope>NUCLEOTIDE SEQUENCE [LARGE SCALE GENOMIC DNA]</scope>
    <source>
        <strain evidence="14 15">DSM 24253</strain>
    </source>
</reference>
<keyword evidence="8" id="KW-0560">Oxidoreductase</keyword>
<gene>
    <name evidence="14" type="ORF">JMJ54_14515</name>
</gene>
<keyword evidence="3" id="KW-1003">Cell membrane</keyword>
<dbReference type="GO" id="GO:0016787">
    <property type="term" value="F:hydrolase activity"/>
    <property type="evidence" value="ECO:0007669"/>
    <property type="project" value="UniProtKB-KW"/>
</dbReference>
<dbReference type="Pfam" id="PF10118">
    <property type="entry name" value="Metal_hydrol"/>
    <property type="match status" value="1"/>
</dbReference>
<dbReference type="CDD" id="cd03512">
    <property type="entry name" value="Alkane-hydroxylase"/>
    <property type="match status" value="1"/>
</dbReference>
<name>A0ABS2BN56_9NEIS</name>
<keyword evidence="14" id="KW-0378">Hydrolase</keyword>
<dbReference type="EMBL" id="JAESND010000008">
    <property type="protein sequence ID" value="MBM3117046.1"/>
    <property type="molecule type" value="Genomic_DNA"/>
</dbReference>
<evidence type="ECO:0000256" key="1">
    <source>
        <dbReference type="ARBA" id="ARBA00004429"/>
    </source>
</evidence>
<evidence type="ECO:0000256" key="7">
    <source>
        <dbReference type="ARBA" id="ARBA00022989"/>
    </source>
</evidence>
<comment type="subcellular location">
    <subcellularLocation>
        <location evidence="1">Cell inner membrane</location>
        <topology evidence="1">Multi-pass membrane protein</topology>
    </subcellularLocation>
</comment>
<feature type="domain" description="Fatty acid desaturase" evidence="13">
    <location>
        <begin position="101"/>
        <end position="308"/>
    </location>
</feature>
<evidence type="ECO:0000259" key="13">
    <source>
        <dbReference type="Pfam" id="PF00487"/>
    </source>
</evidence>
<feature type="transmembrane region" description="Helical" evidence="12">
    <location>
        <begin position="210"/>
        <end position="237"/>
    </location>
</feature>
<feature type="transmembrane region" description="Helical" evidence="12">
    <location>
        <begin position="172"/>
        <end position="189"/>
    </location>
</feature>
<dbReference type="InterPro" id="IPR033885">
    <property type="entry name" value="AlkB/XylM"/>
</dbReference>
<evidence type="ECO:0000256" key="11">
    <source>
        <dbReference type="ARBA" id="ARBA00023136"/>
    </source>
</evidence>
<keyword evidence="10" id="KW-0503">Monooxygenase</keyword>
<accession>A0ABS2BN56</accession>
<evidence type="ECO:0000256" key="8">
    <source>
        <dbReference type="ARBA" id="ARBA00023002"/>
    </source>
</evidence>
<organism evidence="14 15">
    <name type="scientific">Jeongeupia naejangsanensis</name>
    <dbReference type="NCBI Taxonomy" id="613195"/>
    <lineage>
        <taxon>Bacteria</taxon>
        <taxon>Pseudomonadati</taxon>
        <taxon>Pseudomonadota</taxon>
        <taxon>Betaproteobacteria</taxon>
        <taxon>Neisseriales</taxon>
        <taxon>Chitinibacteraceae</taxon>
        <taxon>Jeongeupia</taxon>
    </lineage>
</organism>
<proteinExistence type="inferred from homology"/>
<feature type="transmembrane region" description="Helical" evidence="12">
    <location>
        <begin position="29"/>
        <end position="48"/>
    </location>
</feature>
<dbReference type="InterPro" id="IPR005804">
    <property type="entry name" value="FA_desaturase_dom"/>
</dbReference>
<keyword evidence="9" id="KW-0408">Iron</keyword>
<evidence type="ECO:0000256" key="10">
    <source>
        <dbReference type="ARBA" id="ARBA00023033"/>
    </source>
</evidence>
<feature type="transmembrane region" description="Helical" evidence="12">
    <location>
        <begin position="134"/>
        <end position="152"/>
    </location>
</feature>
<keyword evidence="11 12" id="KW-0472">Membrane</keyword>
<keyword evidence="7 12" id="KW-1133">Transmembrane helix</keyword>
<comment type="similarity">
    <text evidence="2">Belongs to the fatty acid desaturase type 1 family. AlkB subfamily.</text>
</comment>
<evidence type="ECO:0000256" key="3">
    <source>
        <dbReference type="ARBA" id="ARBA00022475"/>
    </source>
</evidence>
<evidence type="ECO:0000256" key="12">
    <source>
        <dbReference type="SAM" id="Phobius"/>
    </source>
</evidence>
<feature type="transmembrane region" description="Helical" evidence="12">
    <location>
        <begin position="543"/>
        <end position="564"/>
    </location>
</feature>
<keyword evidence="6" id="KW-0479">Metal-binding</keyword>
<feature type="transmembrane region" description="Helical" evidence="12">
    <location>
        <begin position="96"/>
        <end position="114"/>
    </location>
</feature>
<evidence type="ECO:0000256" key="6">
    <source>
        <dbReference type="ARBA" id="ARBA00022723"/>
    </source>
</evidence>
<dbReference type="PANTHER" id="PTHR38674">
    <property type="entry name" value="ALKANE 1-MONOOXYGENASE 1"/>
    <property type="match status" value="1"/>
</dbReference>
<sequence>MSPYIAFFLPALTCYGTYAMWPGAYGGLAFVYAAIVFIFGAIPLADWVASRGTKDGARAATVRPISEVLIVAMSLPLQIGNIFFFAWYVTTHDLNGYEAAALLFIAGIFSALYAQNPAHELIHHRNRLERVIGILLFSTSLYSGAKLAHVHSHHLLVATDRDPTSAKYGQSLYGFLPKAIAVNLFGWWGRKGDGFVKVPLFQRRIVWENLFGYAMSAIWAALIFSLFGAVGLVFFLLQSMIGILVLEMMNYIGHYGLERRVDAAGQMETVTACHAWDCDLPFSNLVLISVQKHADHHVNPNKPYGELQCLPDSPRLPLSYPLLFILTLMPGLWRRLIHPRLDAYRAAHGRDDNRSGGGSPSSTPVELSFASPELDFGRCDPARWNGGSVVKSHFWNTMSSLLPNIEFCAIRSLMPLASQIHDGKLQREVRQFCDQEANHGTVHSRFNRECLHLAYPALASMEDWERKVFSFFSRVLPQNLFLSLFVAVEHWTAAFAQYGLDNIDEWFPDCDPVMLKLWEWHAVEELAHKSVCFDIYRYLGGRYFGMVIGMFILLGTVMLPGIILRLGYLLWKDAPLLKLSTYASLLSYLFGWHGIFTRTTSDFLKYFSPSYKPWDVDSLPLINAYLQKEQAEPAL</sequence>
<evidence type="ECO:0000313" key="14">
    <source>
        <dbReference type="EMBL" id="MBM3117046.1"/>
    </source>
</evidence>
<evidence type="ECO:0000256" key="9">
    <source>
        <dbReference type="ARBA" id="ARBA00023004"/>
    </source>
</evidence>
<dbReference type="Proteomes" id="UP000809431">
    <property type="component" value="Unassembled WGS sequence"/>
</dbReference>
<keyword evidence="15" id="KW-1185">Reference proteome</keyword>
<feature type="transmembrane region" description="Helical" evidence="12">
    <location>
        <begin position="68"/>
        <end position="90"/>
    </location>
</feature>
<dbReference type="Pfam" id="PF00487">
    <property type="entry name" value="FA_desaturase"/>
    <property type="match status" value="1"/>
</dbReference>
<evidence type="ECO:0000256" key="5">
    <source>
        <dbReference type="ARBA" id="ARBA00022692"/>
    </source>
</evidence>